<accession>A0ABW4JMK0</accession>
<organism evidence="5 6">
    <name type="scientific">Alicyclobacillus fodiniaquatilis</name>
    <dbReference type="NCBI Taxonomy" id="1661150"/>
    <lineage>
        <taxon>Bacteria</taxon>
        <taxon>Bacillati</taxon>
        <taxon>Bacillota</taxon>
        <taxon>Bacilli</taxon>
        <taxon>Bacillales</taxon>
        <taxon>Alicyclobacillaceae</taxon>
        <taxon>Alicyclobacillus</taxon>
    </lineage>
</organism>
<proteinExistence type="inferred from homology"/>
<dbReference type="InterPro" id="IPR023210">
    <property type="entry name" value="NADP_OxRdtase_dom"/>
</dbReference>
<dbReference type="PRINTS" id="PR00069">
    <property type="entry name" value="ALDKETRDTASE"/>
</dbReference>
<comment type="similarity">
    <text evidence="1">Belongs to the aldo/keto reductase family.</text>
</comment>
<gene>
    <name evidence="5" type="ORF">ACFSB2_16615</name>
</gene>
<dbReference type="SUPFAM" id="SSF51430">
    <property type="entry name" value="NAD(P)-linked oxidoreductase"/>
    <property type="match status" value="1"/>
</dbReference>
<dbReference type="PANTHER" id="PTHR43827:SF3">
    <property type="entry name" value="NADP-DEPENDENT OXIDOREDUCTASE DOMAIN-CONTAINING PROTEIN"/>
    <property type="match status" value="1"/>
</dbReference>
<dbReference type="PROSITE" id="PS00063">
    <property type="entry name" value="ALDOKETO_REDUCTASE_3"/>
    <property type="match status" value="1"/>
</dbReference>
<evidence type="ECO:0000259" key="4">
    <source>
        <dbReference type="Pfam" id="PF00248"/>
    </source>
</evidence>
<keyword evidence="3" id="KW-0560">Oxidoreductase</keyword>
<sequence>MVKSIRDTTILNNGVHMPWFGLGVYKAKAGKEVENAVHHAIELGYRSIDTAALYENEASVGQAVRSSGLKREEIFLTTKVWNTDQGFENTLRAFETSRKKLNVDYVDLYLIHWPGRDKFKDTWRALEKLYREKYIRAIGVSNFDVHHLQTLAEDAEFTPAVNQVEYHPRLTQKAVHQYCKEQKIQLEAWGPLMRGRILDHPLLVELAAKYGKTPAQIVLRWDLDTEVVTIPKSVHRDRLEENANVFDFTLSQADIERIRDLNQDERTGFDPNEFLF</sequence>
<keyword evidence="2" id="KW-0521">NADP</keyword>
<dbReference type="PANTHER" id="PTHR43827">
    <property type="entry name" value="2,5-DIKETO-D-GLUCONIC ACID REDUCTASE"/>
    <property type="match status" value="1"/>
</dbReference>
<dbReference type="PIRSF" id="PIRSF000097">
    <property type="entry name" value="AKR"/>
    <property type="match status" value="1"/>
</dbReference>
<dbReference type="PROSITE" id="PS00062">
    <property type="entry name" value="ALDOKETO_REDUCTASE_2"/>
    <property type="match status" value="1"/>
</dbReference>
<dbReference type="PROSITE" id="PS00798">
    <property type="entry name" value="ALDOKETO_REDUCTASE_1"/>
    <property type="match status" value="1"/>
</dbReference>
<dbReference type="EMBL" id="JBHUCX010000050">
    <property type="protein sequence ID" value="MFD1676328.1"/>
    <property type="molecule type" value="Genomic_DNA"/>
</dbReference>
<protein>
    <submittedName>
        <fullName evidence="5">Aldo/keto reductase</fullName>
    </submittedName>
</protein>
<evidence type="ECO:0000256" key="2">
    <source>
        <dbReference type="ARBA" id="ARBA00022857"/>
    </source>
</evidence>
<dbReference type="InterPro" id="IPR020471">
    <property type="entry name" value="AKR"/>
</dbReference>
<evidence type="ECO:0000313" key="5">
    <source>
        <dbReference type="EMBL" id="MFD1676328.1"/>
    </source>
</evidence>
<dbReference type="InterPro" id="IPR036812">
    <property type="entry name" value="NAD(P)_OxRdtase_dom_sf"/>
</dbReference>
<dbReference type="Pfam" id="PF00248">
    <property type="entry name" value="Aldo_ket_red"/>
    <property type="match status" value="1"/>
</dbReference>
<dbReference type="CDD" id="cd19157">
    <property type="entry name" value="AKR_AKR5G1-3"/>
    <property type="match status" value="1"/>
</dbReference>
<dbReference type="InterPro" id="IPR044500">
    <property type="entry name" value="AKR5G"/>
</dbReference>
<comment type="caution">
    <text evidence="5">The sequence shown here is derived from an EMBL/GenBank/DDBJ whole genome shotgun (WGS) entry which is preliminary data.</text>
</comment>
<dbReference type="Gene3D" id="3.20.20.100">
    <property type="entry name" value="NADP-dependent oxidoreductase domain"/>
    <property type="match status" value="1"/>
</dbReference>
<feature type="domain" description="NADP-dependent oxidoreductase" evidence="4">
    <location>
        <begin position="27"/>
        <end position="262"/>
    </location>
</feature>
<dbReference type="RefSeq" id="WP_377944224.1">
    <property type="nucleotide sequence ID" value="NZ_JBHUCX010000050.1"/>
</dbReference>
<evidence type="ECO:0000256" key="1">
    <source>
        <dbReference type="ARBA" id="ARBA00007905"/>
    </source>
</evidence>
<dbReference type="InterPro" id="IPR018170">
    <property type="entry name" value="Aldo/ket_reductase_CS"/>
</dbReference>
<name>A0ABW4JMK0_9BACL</name>
<evidence type="ECO:0000313" key="6">
    <source>
        <dbReference type="Proteomes" id="UP001597079"/>
    </source>
</evidence>
<reference evidence="6" key="1">
    <citation type="journal article" date="2019" name="Int. J. Syst. Evol. Microbiol.">
        <title>The Global Catalogue of Microorganisms (GCM) 10K type strain sequencing project: providing services to taxonomists for standard genome sequencing and annotation.</title>
        <authorList>
            <consortium name="The Broad Institute Genomics Platform"/>
            <consortium name="The Broad Institute Genome Sequencing Center for Infectious Disease"/>
            <person name="Wu L."/>
            <person name="Ma J."/>
        </authorList>
    </citation>
    <scope>NUCLEOTIDE SEQUENCE [LARGE SCALE GENOMIC DNA]</scope>
    <source>
        <strain evidence="6">CGMCC 1.12286</strain>
    </source>
</reference>
<dbReference type="Proteomes" id="UP001597079">
    <property type="component" value="Unassembled WGS sequence"/>
</dbReference>
<evidence type="ECO:0000256" key="3">
    <source>
        <dbReference type="ARBA" id="ARBA00023002"/>
    </source>
</evidence>
<keyword evidence="6" id="KW-1185">Reference proteome</keyword>